<keyword evidence="1" id="KW-1133">Transmembrane helix</keyword>
<dbReference type="EMBL" id="SNRY01003393">
    <property type="protein sequence ID" value="KAA6321147.1"/>
    <property type="molecule type" value="Genomic_DNA"/>
</dbReference>
<gene>
    <name evidence="2" type="ORF">EZS27_029166</name>
</gene>
<feature type="non-terminal residue" evidence="2">
    <location>
        <position position="51"/>
    </location>
</feature>
<organism evidence="2">
    <name type="scientific">termite gut metagenome</name>
    <dbReference type="NCBI Taxonomy" id="433724"/>
    <lineage>
        <taxon>unclassified sequences</taxon>
        <taxon>metagenomes</taxon>
        <taxon>organismal metagenomes</taxon>
    </lineage>
</organism>
<dbReference type="AlphaFoldDB" id="A0A5J4QH66"/>
<protein>
    <submittedName>
        <fullName evidence="2">Uncharacterized protein</fullName>
    </submittedName>
</protein>
<comment type="caution">
    <text evidence="2">The sequence shown here is derived from an EMBL/GenBank/DDBJ whole genome shotgun (WGS) entry which is preliminary data.</text>
</comment>
<keyword evidence="1" id="KW-0472">Membrane</keyword>
<keyword evidence="1" id="KW-0812">Transmembrane</keyword>
<feature type="transmembrane region" description="Helical" evidence="1">
    <location>
        <begin position="13"/>
        <end position="34"/>
    </location>
</feature>
<evidence type="ECO:0000256" key="1">
    <source>
        <dbReference type="SAM" id="Phobius"/>
    </source>
</evidence>
<name>A0A5J4QH66_9ZZZZ</name>
<accession>A0A5J4QH66</accession>
<proteinExistence type="predicted"/>
<evidence type="ECO:0000313" key="2">
    <source>
        <dbReference type="EMBL" id="KAA6321147.1"/>
    </source>
</evidence>
<reference evidence="2" key="1">
    <citation type="submission" date="2019-03" db="EMBL/GenBank/DDBJ databases">
        <title>Single cell metagenomics reveals metabolic interactions within the superorganism composed of flagellate Streblomastix strix and complex community of Bacteroidetes bacteria on its surface.</title>
        <authorList>
            <person name="Treitli S.C."/>
            <person name="Kolisko M."/>
            <person name="Husnik F."/>
            <person name="Keeling P."/>
            <person name="Hampl V."/>
        </authorList>
    </citation>
    <scope>NUCLEOTIDE SEQUENCE</scope>
    <source>
        <strain evidence="2">STM</strain>
    </source>
</reference>
<sequence>MVSFSPLHVKTDIAWGVLNAFFISAVVAPAAFILRYRSVCLIFRFNIASTW</sequence>